<dbReference type="AlphaFoldDB" id="A0A3B1B198"/>
<organism evidence="2">
    <name type="scientific">hydrothermal vent metagenome</name>
    <dbReference type="NCBI Taxonomy" id="652676"/>
    <lineage>
        <taxon>unclassified sequences</taxon>
        <taxon>metagenomes</taxon>
        <taxon>ecological metagenomes</taxon>
    </lineage>
</organism>
<dbReference type="PANTHER" id="PTHR33525">
    <property type="match status" value="1"/>
</dbReference>
<dbReference type="SUPFAM" id="SSF109604">
    <property type="entry name" value="HD-domain/PDEase-like"/>
    <property type="match status" value="1"/>
</dbReference>
<dbReference type="InterPro" id="IPR003607">
    <property type="entry name" value="HD/PDEase_dom"/>
</dbReference>
<proteinExistence type="predicted"/>
<sequence>MDNLAEQLIRDYSELVSLPEITMRINEMVNDPDCNINSIGKLISQDPALAVRLLGIANSPFYGLSTEVSTVTHAISLLGINKIRDIVLSTSAAKAFNGIPVDIIAVDDFWQHSLYCGVLGQTLAKETSLEADAIFIAGLLHDVGQLILFNRFPQEMHEIILSTIEGGAAMTMMEAEKKRLQTDHTQIGAELARSWHLPAHIEAVMRWHHSADKAPVHQQEVALISIANTVAQMLNFDIDSVINKLDIDDDIWTMAGVTREQIPHAIETASEQLDELRQLYFK</sequence>
<dbReference type="NCBIfam" id="TIGR00277">
    <property type="entry name" value="HDIG"/>
    <property type="match status" value="1"/>
</dbReference>
<evidence type="ECO:0000259" key="1">
    <source>
        <dbReference type="PROSITE" id="PS51833"/>
    </source>
</evidence>
<evidence type="ECO:0000313" key="2">
    <source>
        <dbReference type="EMBL" id="VAX09892.1"/>
    </source>
</evidence>
<dbReference type="PROSITE" id="PS51833">
    <property type="entry name" value="HDOD"/>
    <property type="match status" value="1"/>
</dbReference>
<reference evidence="2" key="1">
    <citation type="submission" date="2018-06" db="EMBL/GenBank/DDBJ databases">
        <authorList>
            <person name="Zhirakovskaya E."/>
        </authorList>
    </citation>
    <scope>NUCLEOTIDE SEQUENCE</scope>
</reference>
<dbReference type="Pfam" id="PF08668">
    <property type="entry name" value="HDOD"/>
    <property type="match status" value="1"/>
</dbReference>
<protein>
    <recommendedName>
        <fullName evidence="1">HDOD domain-containing protein</fullName>
    </recommendedName>
</protein>
<dbReference type="CDD" id="cd00077">
    <property type="entry name" value="HDc"/>
    <property type="match status" value="1"/>
</dbReference>
<name>A0A3B1B198_9ZZZZ</name>
<feature type="domain" description="HDOD" evidence="1">
    <location>
        <begin position="15"/>
        <end position="211"/>
    </location>
</feature>
<dbReference type="InterPro" id="IPR006675">
    <property type="entry name" value="HDIG_dom"/>
</dbReference>
<dbReference type="InterPro" id="IPR052340">
    <property type="entry name" value="RNase_Y/CdgJ"/>
</dbReference>
<dbReference type="EMBL" id="UOFY01000042">
    <property type="protein sequence ID" value="VAX09892.1"/>
    <property type="molecule type" value="Genomic_DNA"/>
</dbReference>
<dbReference type="PANTHER" id="PTHR33525:SF3">
    <property type="entry name" value="RIBONUCLEASE Y"/>
    <property type="match status" value="1"/>
</dbReference>
<gene>
    <name evidence="2" type="ORF">MNBD_GAMMA25-1348</name>
</gene>
<dbReference type="InterPro" id="IPR013976">
    <property type="entry name" value="HDOD"/>
</dbReference>
<dbReference type="Gene3D" id="1.10.3210.10">
    <property type="entry name" value="Hypothetical protein af1432"/>
    <property type="match status" value="1"/>
</dbReference>
<accession>A0A3B1B198</accession>